<protein>
    <submittedName>
        <fullName evidence="1">Uncharacterized protein</fullName>
    </submittedName>
</protein>
<organism evidence="1 2">
    <name type="scientific">Neoroseomonas terrae</name>
    <dbReference type="NCBI Taxonomy" id="424799"/>
    <lineage>
        <taxon>Bacteria</taxon>
        <taxon>Pseudomonadati</taxon>
        <taxon>Pseudomonadota</taxon>
        <taxon>Alphaproteobacteria</taxon>
        <taxon>Acetobacterales</taxon>
        <taxon>Acetobacteraceae</taxon>
        <taxon>Neoroseomonas</taxon>
    </lineage>
</organism>
<accession>A0ABS5ELU1</accession>
<name>A0ABS5ELU1_9PROT</name>
<keyword evidence="2" id="KW-1185">Reference proteome</keyword>
<sequence>MSVSITSAQRAALRAEVEAAALAEIERVGPEALNKNCVAKRFARRGASPATVYRWVDAMVKDGRAGQHLARKVRAAVAERAKRHPVPMDAAAHVAAEVMANLPVLVSPDDIAGCGGTISAIGQLQDCMHAARQVMKHARTTDGDVRMAKTLLTASEHLRRCLETTARLAEAMRSVAEVDRFHQAVMEEVAREAPAVTERILMRLGQATRALGA</sequence>
<evidence type="ECO:0000313" key="1">
    <source>
        <dbReference type="EMBL" id="MBR0652001.1"/>
    </source>
</evidence>
<dbReference type="Proteomes" id="UP000698752">
    <property type="component" value="Unassembled WGS sequence"/>
</dbReference>
<gene>
    <name evidence="1" type="ORF">GXW78_20215</name>
</gene>
<dbReference type="RefSeq" id="WP_211870719.1">
    <property type="nucleotide sequence ID" value="NZ_JAAEDI010000023.1"/>
</dbReference>
<dbReference type="EMBL" id="JAAEDI010000023">
    <property type="protein sequence ID" value="MBR0652001.1"/>
    <property type="molecule type" value="Genomic_DNA"/>
</dbReference>
<proteinExistence type="predicted"/>
<reference evidence="2" key="1">
    <citation type="journal article" date="2021" name="Syst. Appl. Microbiol.">
        <title>Roseomonas hellenica sp. nov., isolated from roots of wild-growing Alkanna tinctoria.</title>
        <authorList>
            <person name="Rat A."/>
            <person name="Naranjo H.D."/>
            <person name="Lebbe L."/>
            <person name="Cnockaert M."/>
            <person name="Krigas N."/>
            <person name="Grigoriadou K."/>
            <person name="Maloupa E."/>
            <person name="Willems A."/>
        </authorList>
    </citation>
    <scope>NUCLEOTIDE SEQUENCE [LARGE SCALE GENOMIC DNA]</scope>
    <source>
        <strain evidence="2">LMG 31159</strain>
    </source>
</reference>
<evidence type="ECO:0000313" key="2">
    <source>
        <dbReference type="Proteomes" id="UP000698752"/>
    </source>
</evidence>
<comment type="caution">
    <text evidence="1">The sequence shown here is derived from an EMBL/GenBank/DDBJ whole genome shotgun (WGS) entry which is preliminary data.</text>
</comment>